<dbReference type="PaxDb" id="65489-OBART04G08920.1"/>
<dbReference type="AlphaFoldDB" id="A0A0D3FUM9"/>
<dbReference type="EnsemblPlants" id="OBART04G08920.1">
    <property type="protein sequence ID" value="OBART04G08920.1"/>
    <property type="gene ID" value="OBART04G08920"/>
</dbReference>
<reference evidence="2" key="1">
    <citation type="journal article" date="2009" name="Rice">
        <title>De Novo Next Generation Sequencing of Plant Genomes.</title>
        <authorList>
            <person name="Rounsley S."/>
            <person name="Marri P.R."/>
            <person name="Yu Y."/>
            <person name="He R."/>
            <person name="Sisneros N."/>
            <person name="Goicoechea J.L."/>
            <person name="Lee S.J."/>
            <person name="Angelova A."/>
            <person name="Kudrna D."/>
            <person name="Luo M."/>
            <person name="Affourtit J."/>
            <person name="Desany B."/>
            <person name="Knight J."/>
            <person name="Niazi F."/>
            <person name="Egholm M."/>
            <person name="Wing R.A."/>
        </authorList>
    </citation>
    <scope>NUCLEOTIDE SEQUENCE [LARGE SCALE GENOMIC DNA]</scope>
    <source>
        <strain evidence="2">cv. IRGC 105608</strain>
    </source>
</reference>
<proteinExistence type="predicted"/>
<feature type="region of interest" description="Disordered" evidence="1">
    <location>
        <begin position="1"/>
        <end position="36"/>
    </location>
</feature>
<name>A0A0D3FUM9_9ORYZ</name>
<accession>A0A0D3FUM9</accession>
<organism evidence="2">
    <name type="scientific">Oryza barthii</name>
    <dbReference type="NCBI Taxonomy" id="65489"/>
    <lineage>
        <taxon>Eukaryota</taxon>
        <taxon>Viridiplantae</taxon>
        <taxon>Streptophyta</taxon>
        <taxon>Embryophyta</taxon>
        <taxon>Tracheophyta</taxon>
        <taxon>Spermatophyta</taxon>
        <taxon>Magnoliopsida</taxon>
        <taxon>Liliopsida</taxon>
        <taxon>Poales</taxon>
        <taxon>Poaceae</taxon>
        <taxon>BOP clade</taxon>
        <taxon>Oryzoideae</taxon>
        <taxon>Oryzeae</taxon>
        <taxon>Oryzinae</taxon>
        <taxon>Oryza</taxon>
    </lineage>
</organism>
<dbReference type="HOGENOM" id="CLU_3360504_0_0_1"/>
<evidence type="ECO:0000313" key="2">
    <source>
        <dbReference type="EnsemblPlants" id="OBART04G08920.1"/>
    </source>
</evidence>
<evidence type="ECO:0000256" key="1">
    <source>
        <dbReference type="SAM" id="MobiDB-lite"/>
    </source>
</evidence>
<dbReference type="Proteomes" id="UP000026960">
    <property type="component" value="Chromosome 4"/>
</dbReference>
<protein>
    <submittedName>
        <fullName evidence="2">Uncharacterized protein</fullName>
    </submittedName>
</protein>
<feature type="compositionally biased region" description="Low complexity" evidence="1">
    <location>
        <begin position="11"/>
        <end position="21"/>
    </location>
</feature>
<reference evidence="2" key="2">
    <citation type="submission" date="2015-03" db="UniProtKB">
        <authorList>
            <consortium name="EnsemblPlants"/>
        </authorList>
    </citation>
    <scope>IDENTIFICATION</scope>
</reference>
<sequence length="36" mass="4108">MTATPARVKETTVATRATAETLPQAKERWIYHPRPQ</sequence>
<evidence type="ECO:0000313" key="3">
    <source>
        <dbReference type="Proteomes" id="UP000026960"/>
    </source>
</evidence>
<keyword evidence="3" id="KW-1185">Reference proteome</keyword>
<dbReference type="Gramene" id="OBART04G08920.1">
    <property type="protein sequence ID" value="OBART04G08920.1"/>
    <property type="gene ID" value="OBART04G08920"/>
</dbReference>